<comment type="similarity">
    <text evidence="1 7 8">Belongs to the bacterial ribosomal protein bL20 family.</text>
</comment>
<evidence type="ECO:0000256" key="3">
    <source>
        <dbReference type="ARBA" id="ARBA00022884"/>
    </source>
</evidence>
<dbReference type="GO" id="GO:0005840">
    <property type="term" value="C:ribosome"/>
    <property type="evidence" value="ECO:0007669"/>
    <property type="project" value="UniProtKB-KW"/>
</dbReference>
<evidence type="ECO:0000256" key="7">
    <source>
        <dbReference type="HAMAP-Rule" id="MF_00382"/>
    </source>
</evidence>
<dbReference type="GO" id="GO:0000027">
    <property type="term" value="P:ribosomal large subunit assembly"/>
    <property type="evidence" value="ECO:0007669"/>
    <property type="project" value="UniProtKB-UniRule"/>
</dbReference>
<dbReference type="EMBL" id="PCVC01000012">
    <property type="protein sequence ID" value="PIQ67128.1"/>
    <property type="molecule type" value="Genomic_DNA"/>
</dbReference>
<dbReference type="HAMAP" id="MF_00382">
    <property type="entry name" value="Ribosomal_bL20"/>
    <property type="match status" value="1"/>
</dbReference>
<dbReference type="InterPro" id="IPR049946">
    <property type="entry name" value="RIBOSOMAL_L20_CS"/>
</dbReference>
<accession>A0A2H0K799</accession>
<evidence type="ECO:0000256" key="8">
    <source>
        <dbReference type="RuleBase" id="RU000560"/>
    </source>
</evidence>
<keyword evidence="2 7" id="KW-0699">rRNA-binding</keyword>
<evidence type="ECO:0000313" key="10">
    <source>
        <dbReference type="Proteomes" id="UP000229834"/>
    </source>
</evidence>
<dbReference type="GO" id="GO:0006412">
    <property type="term" value="P:translation"/>
    <property type="evidence" value="ECO:0007669"/>
    <property type="project" value="InterPro"/>
</dbReference>
<evidence type="ECO:0000256" key="6">
    <source>
        <dbReference type="ARBA" id="ARBA00035172"/>
    </source>
</evidence>
<reference evidence="9 10" key="1">
    <citation type="submission" date="2017-09" db="EMBL/GenBank/DDBJ databases">
        <title>Depth-based differentiation of microbial function through sediment-hosted aquifers and enrichment of novel symbionts in the deep terrestrial subsurface.</title>
        <authorList>
            <person name="Probst A.J."/>
            <person name="Ladd B."/>
            <person name="Jarett J.K."/>
            <person name="Geller-Mcgrath D.E."/>
            <person name="Sieber C.M."/>
            <person name="Emerson J.B."/>
            <person name="Anantharaman K."/>
            <person name="Thomas B.C."/>
            <person name="Malmstrom R."/>
            <person name="Stieglmeier M."/>
            <person name="Klingl A."/>
            <person name="Woyke T."/>
            <person name="Ryan C.M."/>
            <person name="Banfield J.F."/>
        </authorList>
    </citation>
    <scope>NUCLEOTIDE SEQUENCE [LARGE SCALE GENOMIC DNA]</scope>
    <source>
        <strain evidence="9">CG11_big_fil_rev_8_21_14_0_20_40_24</strain>
    </source>
</reference>
<dbReference type="PANTHER" id="PTHR10986">
    <property type="entry name" value="39S RIBOSOMAL PROTEIN L20"/>
    <property type="match status" value="1"/>
</dbReference>
<dbReference type="FunFam" id="1.10.1900.20:FF:000001">
    <property type="entry name" value="50S ribosomal protein L20"/>
    <property type="match status" value="1"/>
</dbReference>
<dbReference type="Proteomes" id="UP000229834">
    <property type="component" value="Unassembled WGS sequence"/>
</dbReference>
<dbReference type="PROSITE" id="PS00937">
    <property type="entry name" value="RIBOSOMAL_L20"/>
    <property type="match status" value="1"/>
</dbReference>
<keyword evidence="4 7" id="KW-0689">Ribosomal protein</keyword>
<dbReference type="GO" id="GO:0019843">
    <property type="term" value="F:rRNA binding"/>
    <property type="evidence" value="ECO:0007669"/>
    <property type="project" value="UniProtKB-UniRule"/>
</dbReference>
<dbReference type="GO" id="GO:1990904">
    <property type="term" value="C:ribonucleoprotein complex"/>
    <property type="evidence" value="ECO:0007669"/>
    <property type="project" value="UniProtKB-KW"/>
</dbReference>
<dbReference type="Gene3D" id="6.10.160.10">
    <property type="match status" value="1"/>
</dbReference>
<dbReference type="CDD" id="cd07026">
    <property type="entry name" value="Ribosomal_L20"/>
    <property type="match status" value="1"/>
</dbReference>
<dbReference type="NCBIfam" id="TIGR01032">
    <property type="entry name" value="rplT_bact"/>
    <property type="match status" value="1"/>
</dbReference>
<comment type="caution">
    <text evidence="9">The sequence shown here is derived from an EMBL/GenBank/DDBJ whole genome shotgun (WGS) entry which is preliminary data.</text>
</comment>
<comment type="function">
    <text evidence="7 8">Binds directly to 23S ribosomal RNA and is necessary for the in vitro assembly process of the 50S ribosomal subunit. It is not involved in the protein synthesizing functions of that subunit.</text>
</comment>
<dbReference type="PRINTS" id="PR00062">
    <property type="entry name" value="RIBOSOMALL20"/>
</dbReference>
<evidence type="ECO:0000256" key="2">
    <source>
        <dbReference type="ARBA" id="ARBA00022730"/>
    </source>
</evidence>
<dbReference type="InterPro" id="IPR005813">
    <property type="entry name" value="Ribosomal_bL20"/>
</dbReference>
<protein>
    <recommendedName>
        <fullName evidence="6 7">Large ribosomal subunit protein bL20</fullName>
    </recommendedName>
</protein>
<dbReference type="AlphaFoldDB" id="A0A2H0K799"/>
<evidence type="ECO:0000313" key="9">
    <source>
        <dbReference type="EMBL" id="PIQ67128.1"/>
    </source>
</evidence>
<evidence type="ECO:0000256" key="5">
    <source>
        <dbReference type="ARBA" id="ARBA00023274"/>
    </source>
</evidence>
<evidence type="ECO:0000256" key="1">
    <source>
        <dbReference type="ARBA" id="ARBA00007698"/>
    </source>
</evidence>
<dbReference type="Pfam" id="PF00453">
    <property type="entry name" value="Ribosomal_L20"/>
    <property type="match status" value="1"/>
</dbReference>
<sequence length="117" mass="13462">MTRVKKGLNALKSRRNILKQAKGYRFGRSKKERAANEALVHAGTYAFAHRKDKKGDFRRLWNVRINAALRPLGFSYSKFIGALKKNKINLDRKILSELSQDNIEVFNKLGEQVMKKG</sequence>
<keyword evidence="3 7" id="KW-0694">RNA-binding</keyword>
<dbReference type="InterPro" id="IPR035566">
    <property type="entry name" value="Ribosomal_protein_bL20_C"/>
</dbReference>
<evidence type="ECO:0000256" key="4">
    <source>
        <dbReference type="ARBA" id="ARBA00022980"/>
    </source>
</evidence>
<gene>
    <name evidence="7" type="primary">rplT</name>
    <name evidence="9" type="ORF">COV95_00405</name>
</gene>
<organism evidence="9 10">
    <name type="scientific">Candidatus Zambryskibacteria bacterium CG11_big_fil_rev_8_21_14_0_20_40_24</name>
    <dbReference type="NCBI Taxonomy" id="1975116"/>
    <lineage>
        <taxon>Bacteria</taxon>
        <taxon>Candidatus Zambryskiibacteriota</taxon>
    </lineage>
</organism>
<dbReference type="Gene3D" id="1.10.1900.20">
    <property type="entry name" value="Ribosomal protein L20"/>
    <property type="match status" value="1"/>
</dbReference>
<proteinExistence type="inferred from homology"/>
<dbReference type="SUPFAM" id="SSF74731">
    <property type="entry name" value="Ribosomal protein L20"/>
    <property type="match status" value="1"/>
</dbReference>
<keyword evidence="5 7" id="KW-0687">Ribonucleoprotein</keyword>
<dbReference type="GO" id="GO:0003735">
    <property type="term" value="F:structural constituent of ribosome"/>
    <property type="evidence" value="ECO:0007669"/>
    <property type="project" value="InterPro"/>
</dbReference>
<name>A0A2H0K799_9BACT</name>